<keyword evidence="3" id="KW-1185">Reference proteome</keyword>
<dbReference type="Proteomes" id="UP000006514">
    <property type="component" value="Unassembled WGS sequence"/>
</dbReference>
<gene>
    <name evidence="2" type="ORF">AURDEDRAFT_178467</name>
</gene>
<evidence type="ECO:0000313" key="2">
    <source>
        <dbReference type="EMBL" id="EJD32459.1"/>
    </source>
</evidence>
<sequence length="256" mass="27357">MVRVIRDARCSRHSKRRRLLLRSSASKANCASPTSRSHSAICPDTADGGRSRPLTMAGIRHLLCTAIPAPPITENGYVSYFLVMIVASPRHATGSKNAPSDCEPVSLSHLLEVIQGKRQSSMATTFYCRWVYDTVVPVDVFGAVMPTAIYLHQSRVPHVSIVASPHQLIQSVSLPYEDAGTIVSTSASPGSHSGKAARISPINARPAPAQERAPTAPTAELAPPDSPGVVSERHSPRSVVSTARDRPEALALFAGR</sequence>
<protein>
    <submittedName>
        <fullName evidence="2">Uncharacterized protein</fullName>
    </submittedName>
</protein>
<organism evidence="2 3">
    <name type="scientific">Auricularia subglabra (strain TFB-10046 / SS5)</name>
    <name type="common">White-rot fungus</name>
    <name type="synonym">Auricularia delicata (strain TFB10046)</name>
    <dbReference type="NCBI Taxonomy" id="717982"/>
    <lineage>
        <taxon>Eukaryota</taxon>
        <taxon>Fungi</taxon>
        <taxon>Dikarya</taxon>
        <taxon>Basidiomycota</taxon>
        <taxon>Agaricomycotina</taxon>
        <taxon>Agaricomycetes</taxon>
        <taxon>Auriculariales</taxon>
        <taxon>Auriculariaceae</taxon>
        <taxon>Auricularia</taxon>
    </lineage>
</organism>
<dbReference type="EMBL" id="JH688953">
    <property type="protein sequence ID" value="EJD32459.1"/>
    <property type="molecule type" value="Genomic_DNA"/>
</dbReference>
<feature type="compositionally biased region" description="Low complexity" evidence="1">
    <location>
        <begin position="213"/>
        <end position="223"/>
    </location>
</feature>
<feature type="region of interest" description="Disordered" evidence="1">
    <location>
        <begin position="185"/>
        <end position="246"/>
    </location>
</feature>
<name>J0CQJ0_AURST</name>
<reference evidence="3" key="1">
    <citation type="journal article" date="2012" name="Science">
        <title>The Paleozoic origin of enzymatic lignin decomposition reconstructed from 31 fungal genomes.</title>
        <authorList>
            <person name="Floudas D."/>
            <person name="Binder M."/>
            <person name="Riley R."/>
            <person name="Barry K."/>
            <person name="Blanchette R.A."/>
            <person name="Henrissat B."/>
            <person name="Martinez A.T."/>
            <person name="Otillar R."/>
            <person name="Spatafora J.W."/>
            <person name="Yadav J.S."/>
            <person name="Aerts A."/>
            <person name="Benoit I."/>
            <person name="Boyd A."/>
            <person name="Carlson A."/>
            <person name="Copeland A."/>
            <person name="Coutinho P.M."/>
            <person name="de Vries R.P."/>
            <person name="Ferreira P."/>
            <person name="Findley K."/>
            <person name="Foster B."/>
            <person name="Gaskell J."/>
            <person name="Glotzer D."/>
            <person name="Gorecki P."/>
            <person name="Heitman J."/>
            <person name="Hesse C."/>
            <person name="Hori C."/>
            <person name="Igarashi K."/>
            <person name="Jurgens J.A."/>
            <person name="Kallen N."/>
            <person name="Kersten P."/>
            <person name="Kohler A."/>
            <person name="Kuees U."/>
            <person name="Kumar T.K.A."/>
            <person name="Kuo A."/>
            <person name="LaButti K."/>
            <person name="Larrondo L.F."/>
            <person name="Lindquist E."/>
            <person name="Ling A."/>
            <person name="Lombard V."/>
            <person name="Lucas S."/>
            <person name="Lundell T."/>
            <person name="Martin R."/>
            <person name="McLaughlin D.J."/>
            <person name="Morgenstern I."/>
            <person name="Morin E."/>
            <person name="Murat C."/>
            <person name="Nagy L.G."/>
            <person name="Nolan M."/>
            <person name="Ohm R.A."/>
            <person name="Patyshakuliyeva A."/>
            <person name="Rokas A."/>
            <person name="Ruiz-Duenas F.J."/>
            <person name="Sabat G."/>
            <person name="Salamov A."/>
            <person name="Samejima M."/>
            <person name="Schmutz J."/>
            <person name="Slot J.C."/>
            <person name="St John F."/>
            <person name="Stenlid J."/>
            <person name="Sun H."/>
            <person name="Sun S."/>
            <person name="Syed K."/>
            <person name="Tsang A."/>
            <person name="Wiebenga A."/>
            <person name="Young D."/>
            <person name="Pisabarro A."/>
            <person name="Eastwood D.C."/>
            <person name="Martin F."/>
            <person name="Cullen D."/>
            <person name="Grigoriev I.V."/>
            <person name="Hibbett D.S."/>
        </authorList>
    </citation>
    <scope>NUCLEOTIDE SEQUENCE [LARGE SCALE GENOMIC DNA]</scope>
    <source>
        <strain evidence="3">TFB10046</strain>
    </source>
</reference>
<evidence type="ECO:0000313" key="3">
    <source>
        <dbReference type="Proteomes" id="UP000006514"/>
    </source>
</evidence>
<dbReference type="AlphaFoldDB" id="J0CQJ0"/>
<accession>J0CQJ0</accession>
<evidence type="ECO:0000256" key="1">
    <source>
        <dbReference type="SAM" id="MobiDB-lite"/>
    </source>
</evidence>
<dbReference type="KEGG" id="adl:AURDEDRAFT_178467"/>
<proteinExistence type="predicted"/>
<dbReference type="InParanoid" id="J0CQJ0"/>